<accession>A0A3G9J5Q5</accession>
<evidence type="ECO:0000313" key="2">
    <source>
        <dbReference type="Proteomes" id="UP000275368"/>
    </source>
</evidence>
<dbReference type="AlphaFoldDB" id="A0A3G9J5Q5"/>
<organism evidence="1 2">
    <name type="scientific">Paenibacillus baekrokdamisoli</name>
    <dbReference type="NCBI Taxonomy" id="1712516"/>
    <lineage>
        <taxon>Bacteria</taxon>
        <taxon>Bacillati</taxon>
        <taxon>Bacillota</taxon>
        <taxon>Bacilli</taxon>
        <taxon>Bacillales</taxon>
        <taxon>Paenibacillaceae</taxon>
        <taxon>Paenibacillus</taxon>
    </lineage>
</organism>
<gene>
    <name evidence="1" type="ORF">Back11_00090</name>
</gene>
<dbReference type="Proteomes" id="UP000275368">
    <property type="component" value="Chromosome"/>
</dbReference>
<evidence type="ECO:0000313" key="1">
    <source>
        <dbReference type="EMBL" id="BBH18664.1"/>
    </source>
</evidence>
<dbReference type="EMBL" id="AP019308">
    <property type="protein sequence ID" value="BBH18664.1"/>
    <property type="molecule type" value="Genomic_DNA"/>
</dbReference>
<keyword evidence="2" id="KW-1185">Reference proteome</keyword>
<dbReference type="KEGG" id="pbk:Back11_00090"/>
<dbReference type="RefSeq" id="WP_183530698.1">
    <property type="nucleotide sequence ID" value="NZ_AP019308.1"/>
</dbReference>
<sequence>MKTKPHELTLLEAYRIGAKEAQKWDVDAKLTHLTSVDEVDNKGGTLGITGKRITWNMIFGNSEKKQVLIINVKNGRVEMKHTSPENVENVELISPNQLTLDSPYMASQAKLYKLKPGEVWAKGYHFTITKDEKGLFFAVVGLDEQNKFTKLYFNSIGKLIGKETKNNN</sequence>
<name>A0A3G9J5Q5_9BACL</name>
<proteinExistence type="predicted"/>
<protein>
    <submittedName>
        <fullName evidence="1">Uncharacterized protein</fullName>
    </submittedName>
</protein>
<reference evidence="1 2" key="1">
    <citation type="submission" date="2018-11" db="EMBL/GenBank/DDBJ databases">
        <title>Complete genome sequence of Paenibacillus baekrokdamisoli strain KCTC 33723.</title>
        <authorList>
            <person name="Kang S.W."/>
            <person name="Lee K.C."/>
            <person name="Kim K.K."/>
            <person name="Kim J.S."/>
            <person name="Kim D.S."/>
            <person name="Ko S.H."/>
            <person name="Yang S.H."/>
            <person name="Lee J.S."/>
        </authorList>
    </citation>
    <scope>NUCLEOTIDE SEQUENCE [LARGE SCALE GENOMIC DNA]</scope>
    <source>
        <strain evidence="1 2">KCTC 33723</strain>
    </source>
</reference>